<organism evidence="1 2">
    <name type="scientific">Corynebacterium mastitidis</name>
    <dbReference type="NCBI Taxonomy" id="161890"/>
    <lineage>
        <taxon>Bacteria</taxon>
        <taxon>Bacillati</taxon>
        <taxon>Actinomycetota</taxon>
        <taxon>Actinomycetes</taxon>
        <taxon>Mycobacteriales</taxon>
        <taxon>Corynebacteriaceae</taxon>
        <taxon>Corynebacterium</taxon>
    </lineage>
</organism>
<dbReference type="RefSeq" id="WP_101173953.1">
    <property type="nucleotide sequence ID" value="NZ_JAKRKB010000019.1"/>
</dbReference>
<dbReference type="Proteomes" id="UP000233249">
    <property type="component" value="Unassembled WGS sequence"/>
</dbReference>
<dbReference type="OrthoDB" id="474235at2"/>
<name>A0A2N0X6I6_9CORY</name>
<proteinExistence type="predicted"/>
<dbReference type="EMBL" id="PJAF01000022">
    <property type="protein sequence ID" value="PKF68290.1"/>
    <property type="molecule type" value="Genomic_DNA"/>
</dbReference>
<accession>A0A2N0X6I6</accession>
<evidence type="ECO:0000313" key="2">
    <source>
        <dbReference type="Proteomes" id="UP000233249"/>
    </source>
</evidence>
<reference evidence="1 2" key="1">
    <citation type="submission" date="2017-12" db="EMBL/GenBank/DDBJ databases">
        <title>Corynebacterium mastitidis 16-1433 Genome.</title>
        <authorList>
            <person name="Gulvik C.A."/>
        </authorList>
    </citation>
    <scope>NUCLEOTIDE SEQUENCE [LARGE SCALE GENOMIC DNA]</scope>
    <source>
        <strain evidence="1 2">16-1433</strain>
    </source>
</reference>
<gene>
    <name evidence="1" type="ORF">CXB45_07945</name>
</gene>
<sequence length="133" mass="15346">MSQEDREGIGAQEVRRRFCAAVPEGEFFTAEGALRWRGADGTVVLIELTDEQWRRYWERCATVEENPAMLMALHFHEEIGSLEPGHEEPTLIAPNGGFCWGYVPREARECLGEEVYQRLLQGRDEYRWGTDPE</sequence>
<evidence type="ECO:0000313" key="1">
    <source>
        <dbReference type="EMBL" id="PKF68290.1"/>
    </source>
</evidence>
<comment type="caution">
    <text evidence="1">The sequence shown here is derived from an EMBL/GenBank/DDBJ whole genome shotgun (WGS) entry which is preliminary data.</text>
</comment>
<dbReference type="STRING" id="1121365.GCA_000375365_01068"/>
<protein>
    <submittedName>
        <fullName evidence="1">Uncharacterized protein</fullName>
    </submittedName>
</protein>
<dbReference type="AlphaFoldDB" id="A0A2N0X6I6"/>